<proteinExistence type="predicted"/>
<dbReference type="KEGG" id="neu:NE0587"/>
<dbReference type="AlphaFoldDB" id="Q82WS4"/>
<dbReference type="InterPro" id="IPR021871">
    <property type="entry name" value="DUF3482"/>
</dbReference>
<name>Q82WS4_NITEU</name>
<dbReference type="STRING" id="228410.NE0587"/>
<dbReference type="PANTHER" id="PTHR42714:SF7">
    <property type="entry name" value="G DOMAIN-CONTAINING PROTEIN"/>
    <property type="match status" value="1"/>
</dbReference>
<evidence type="ECO:0000313" key="3">
    <source>
        <dbReference type="Proteomes" id="UP000001416"/>
    </source>
</evidence>
<evidence type="ECO:0000313" key="2">
    <source>
        <dbReference type="EMBL" id="CAD84498.1"/>
    </source>
</evidence>
<dbReference type="InterPro" id="IPR006073">
    <property type="entry name" value="GTP-bd"/>
</dbReference>
<dbReference type="Gene3D" id="3.40.50.300">
    <property type="entry name" value="P-loop containing nucleotide triphosphate hydrolases"/>
    <property type="match status" value="1"/>
</dbReference>
<dbReference type="GO" id="GO:0005829">
    <property type="term" value="C:cytosol"/>
    <property type="evidence" value="ECO:0007669"/>
    <property type="project" value="TreeGrafter"/>
</dbReference>
<feature type="domain" description="G" evidence="1">
    <location>
        <begin position="20"/>
        <end position="166"/>
    </location>
</feature>
<dbReference type="InterPro" id="IPR027417">
    <property type="entry name" value="P-loop_NTPase"/>
</dbReference>
<dbReference type="HOGENOM" id="CLU_047968_0_0_4"/>
<dbReference type="GO" id="GO:0002098">
    <property type="term" value="P:tRNA wobble uridine modification"/>
    <property type="evidence" value="ECO:0007669"/>
    <property type="project" value="TreeGrafter"/>
</dbReference>
<organism evidence="2 3">
    <name type="scientific">Nitrosomonas europaea (strain ATCC 19718 / CIP 103999 / KCTC 2705 / NBRC 14298)</name>
    <dbReference type="NCBI Taxonomy" id="228410"/>
    <lineage>
        <taxon>Bacteria</taxon>
        <taxon>Pseudomonadati</taxon>
        <taxon>Pseudomonadota</taxon>
        <taxon>Betaproteobacteria</taxon>
        <taxon>Nitrosomonadales</taxon>
        <taxon>Nitrosomonadaceae</taxon>
        <taxon>Nitrosomonas</taxon>
    </lineage>
</organism>
<protein>
    <recommendedName>
        <fullName evidence="1">G domain-containing protein</fullName>
    </recommendedName>
</protein>
<dbReference type="PANTHER" id="PTHR42714">
    <property type="entry name" value="TRNA MODIFICATION GTPASE GTPBP3"/>
    <property type="match status" value="1"/>
</dbReference>
<dbReference type="Proteomes" id="UP000001416">
    <property type="component" value="Chromosome"/>
</dbReference>
<dbReference type="SUPFAM" id="SSF52540">
    <property type="entry name" value="P-loop containing nucleoside triphosphate hydrolases"/>
    <property type="match status" value="1"/>
</dbReference>
<dbReference type="GO" id="GO:0030488">
    <property type="term" value="P:tRNA methylation"/>
    <property type="evidence" value="ECO:0007669"/>
    <property type="project" value="TreeGrafter"/>
</dbReference>
<reference evidence="2 3" key="1">
    <citation type="journal article" date="2003" name="J. Bacteriol.">
        <title>Complete genome sequence of the ammonia-oxidizing bacterium and obligate chemolithoautotroph Nitrosomonas europaea.</title>
        <authorList>
            <person name="Chain P."/>
            <person name="Lamerdin J."/>
            <person name="Larimer F."/>
            <person name="Regala W."/>
            <person name="Land M."/>
            <person name="Hauser L."/>
            <person name="Hooper A."/>
            <person name="Klotz M."/>
            <person name="Norton J."/>
            <person name="Sayavedra-Soto L."/>
            <person name="Arciero D."/>
            <person name="Hommes N."/>
            <person name="Whittaker M."/>
            <person name="Arp D."/>
        </authorList>
    </citation>
    <scope>NUCLEOTIDE SEQUENCE [LARGE SCALE GENOMIC DNA]</scope>
    <source>
        <strain evidence="3">ATCC 19718 / CIP 103999 / KCTC 2705 / NBRC 14298</strain>
    </source>
</reference>
<dbReference type="PhylomeDB" id="Q82WS4"/>
<dbReference type="eggNOG" id="COG1160">
    <property type="taxonomic scope" value="Bacteria"/>
</dbReference>
<dbReference type="Pfam" id="PF01926">
    <property type="entry name" value="MMR_HSR1"/>
    <property type="match status" value="1"/>
</dbReference>
<keyword evidence="3" id="KW-1185">Reference proteome</keyword>
<sequence>MHTDMKSVGTVSMQEAPLLEIAVVGHTNTGKTSLIRTLLRSTSFGRVDDAAGTTRHVERATIFAGSEAVLNLHDTPGIEDVYALQDKLHLIATRNKRSTQSELLEKFVAATPLNDPLEQEAKVIRQVLRSDVLLYVIDVREPVLEKYLIEIEILGKAMKPMIPIFNFTAAHRAELDLWRKKLAAFNIYASLELDTVAFAFEAEKRLYQKIQSLLEVHYTRLQRLIDHRARVWNQLCMSAARRIAGLIITTACYREHTGDERSSAGDTSSAAIRLQDFIRQAEQHCLVDLLKMFNFTDKDIELQKIPVQNGYWQLDLFAPGVLKAYGLDIGSAALKGAAAGAGIDLMTGGLSLGVASMLGALAGTGWSTFRRYGKEIQAKIRGTRWLCVDDSTLQLLYLRQRQLLDKLMNRGHAACHTDQVSQQPERGELPDGWQQIIDMLRQNPAWGRSPGLHTDDTRQYSSIEKRLIDALLKNPAL</sequence>
<accession>Q82WS4</accession>
<evidence type="ECO:0000259" key="1">
    <source>
        <dbReference type="Pfam" id="PF01926"/>
    </source>
</evidence>
<gene>
    <name evidence="2" type="ordered locus">NE0587</name>
</gene>
<dbReference type="GO" id="GO:0005525">
    <property type="term" value="F:GTP binding"/>
    <property type="evidence" value="ECO:0007669"/>
    <property type="project" value="InterPro"/>
</dbReference>
<dbReference type="EMBL" id="AL954747">
    <property type="protein sequence ID" value="CAD84498.1"/>
    <property type="molecule type" value="Genomic_DNA"/>
</dbReference>
<dbReference type="Pfam" id="PF11981">
    <property type="entry name" value="DUF3482"/>
    <property type="match status" value="1"/>
</dbReference>